<dbReference type="AlphaFoldDB" id="A0A3N4UVX5"/>
<proteinExistence type="predicted"/>
<gene>
    <name evidence="2" type="ORF">EDD53_0774</name>
</gene>
<evidence type="ECO:0000256" key="1">
    <source>
        <dbReference type="SAM" id="SignalP"/>
    </source>
</evidence>
<keyword evidence="3" id="KW-1185">Reference proteome</keyword>
<protein>
    <submittedName>
        <fullName evidence="2">Uncharacterized protein</fullName>
    </submittedName>
</protein>
<evidence type="ECO:0000313" key="3">
    <source>
        <dbReference type="Proteomes" id="UP000269689"/>
    </source>
</evidence>
<evidence type="ECO:0000313" key="2">
    <source>
        <dbReference type="EMBL" id="RPE71649.1"/>
    </source>
</evidence>
<accession>A0A3N4UVX5</accession>
<feature type="signal peptide" evidence="1">
    <location>
        <begin position="1"/>
        <end position="24"/>
    </location>
</feature>
<feature type="chain" id="PRO_5018132694" evidence="1">
    <location>
        <begin position="25"/>
        <end position="111"/>
    </location>
</feature>
<dbReference type="RefSeq" id="WP_123791846.1">
    <property type="nucleotide sequence ID" value="NZ_RKQK01000001.1"/>
</dbReference>
<dbReference type="Proteomes" id="UP000269689">
    <property type="component" value="Unassembled WGS sequence"/>
</dbReference>
<comment type="caution">
    <text evidence="2">The sequence shown here is derived from an EMBL/GenBank/DDBJ whole genome shotgun (WGS) entry which is preliminary data.</text>
</comment>
<dbReference type="OrthoDB" id="7876219at2"/>
<keyword evidence="1" id="KW-0732">Signal</keyword>
<organism evidence="2 3">
    <name type="scientific">Pacificibacter maritimus</name>
    <dbReference type="NCBI Taxonomy" id="762213"/>
    <lineage>
        <taxon>Bacteria</taxon>
        <taxon>Pseudomonadati</taxon>
        <taxon>Pseudomonadota</taxon>
        <taxon>Alphaproteobacteria</taxon>
        <taxon>Rhodobacterales</taxon>
        <taxon>Roseobacteraceae</taxon>
        <taxon>Pacificibacter</taxon>
    </lineage>
</organism>
<reference evidence="2 3" key="1">
    <citation type="submission" date="2018-11" db="EMBL/GenBank/DDBJ databases">
        <title>Genomic Encyclopedia of Type Strains, Phase IV (KMG-IV): sequencing the most valuable type-strain genomes for metagenomic binning, comparative biology and taxonomic classification.</title>
        <authorList>
            <person name="Goeker M."/>
        </authorList>
    </citation>
    <scope>NUCLEOTIDE SEQUENCE [LARGE SCALE GENOMIC DNA]</scope>
    <source>
        <strain evidence="2 3">DSM 104731</strain>
    </source>
</reference>
<dbReference type="EMBL" id="RKQK01000001">
    <property type="protein sequence ID" value="RPE71649.1"/>
    <property type="molecule type" value="Genomic_DNA"/>
</dbReference>
<sequence length="111" mass="11419">MFNSTVKTLVAAAVLVGAGSTAFASDHIFADANQDLKSYVSLDLVRATSAGTVDVYELNADGRGELLGSAAVHAGANTDVKVQLKNNISQDVVAVLTANGADVAIDQIERN</sequence>
<name>A0A3N4UVX5_9RHOB</name>